<dbReference type="SUPFAM" id="SSF52047">
    <property type="entry name" value="RNI-like"/>
    <property type="match status" value="1"/>
</dbReference>
<organism evidence="1 2">
    <name type="scientific">Aaosphaeria arxii CBS 175.79</name>
    <dbReference type="NCBI Taxonomy" id="1450172"/>
    <lineage>
        <taxon>Eukaryota</taxon>
        <taxon>Fungi</taxon>
        <taxon>Dikarya</taxon>
        <taxon>Ascomycota</taxon>
        <taxon>Pezizomycotina</taxon>
        <taxon>Dothideomycetes</taxon>
        <taxon>Pleosporomycetidae</taxon>
        <taxon>Pleosporales</taxon>
        <taxon>Pleosporales incertae sedis</taxon>
        <taxon>Aaosphaeria</taxon>
    </lineage>
</organism>
<accession>A0A6A5XUT8</accession>
<gene>
    <name evidence="1" type="ORF">BU24DRAFT_423085</name>
</gene>
<dbReference type="RefSeq" id="XP_033385062.1">
    <property type="nucleotide sequence ID" value="XM_033528147.1"/>
</dbReference>
<dbReference type="EMBL" id="ML978069">
    <property type="protein sequence ID" value="KAF2016723.1"/>
    <property type="molecule type" value="Genomic_DNA"/>
</dbReference>
<evidence type="ECO:0008006" key="3">
    <source>
        <dbReference type="Google" id="ProtNLM"/>
    </source>
</evidence>
<dbReference type="AlphaFoldDB" id="A0A6A5XUT8"/>
<dbReference type="Gene3D" id="3.80.10.10">
    <property type="entry name" value="Ribonuclease Inhibitor"/>
    <property type="match status" value="1"/>
</dbReference>
<dbReference type="OrthoDB" id="3257981at2759"/>
<name>A0A6A5XUT8_9PLEO</name>
<reference evidence="1" key="1">
    <citation type="journal article" date="2020" name="Stud. Mycol.">
        <title>101 Dothideomycetes genomes: a test case for predicting lifestyles and emergence of pathogens.</title>
        <authorList>
            <person name="Haridas S."/>
            <person name="Albert R."/>
            <person name="Binder M."/>
            <person name="Bloem J."/>
            <person name="Labutti K."/>
            <person name="Salamov A."/>
            <person name="Andreopoulos B."/>
            <person name="Baker S."/>
            <person name="Barry K."/>
            <person name="Bills G."/>
            <person name="Bluhm B."/>
            <person name="Cannon C."/>
            <person name="Castanera R."/>
            <person name="Culley D."/>
            <person name="Daum C."/>
            <person name="Ezra D."/>
            <person name="Gonzalez J."/>
            <person name="Henrissat B."/>
            <person name="Kuo A."/>
            <person name="Liang C."/>
            <person name="Lipzen A."/>
            <person name="Lutzoni F."/>
            <person name="Magnuson J."/>
            <person name="Mondo S."/>
            <person name="Nolan M."/>
            <person name="Ohm R."/>
            <person name="Pangilinan J."/>
            <person name="Park H.-J."/>
            <person name="Ramirez L."/>
            <person name="Alfaro M."/>
            <person name="Sun H."/>
            <person name="Tritt A."/>
            <person name="Yoshinaga Y."/>
            <person name="Zwiers L.-H."/>
            <person name="Turgeon B."/>
            <person name="Goodwin S."/>
            <person name="Spatafora J."/>
            <person name="Crous P."/>
            <person name="Grigoriev I."/>
        </authorList>
    </citation>
    <scope>NUCLEOTIDE SEQUENCE</scope>
    <source>
        <strain evidence="1">CBS 175.79</strain>
    </source>
</reference>
<evidence type="ECO:0000313" key="2">
    <source>
        <dbReference type="Proteomes" id="UP000799778"/>
    </source>
</evidence>
<keyword evidence="2" id="KW-1185">Reference proteome</keyword>
<dbReference type="GeneID" id="54285544"/>
<dbReference type="Proteomes" id="UP000799778">
    <property type="component" value="Unassembled WGS sequence"/>
</dbReference>
<protein>
    <recommendedName>
        <fullName evidence="3">F-box domain-containing protein</fullName>
    </recommendedName>
</protein>
<dbReference type="InterPro" id="IPR032675">
    <property type="entry name" value="LRR_dom_sf"/>
</dbReference>
<proteinExistence type="predicted"/>
<evidence type="ECO:0000313" key="1">
    <source>
        <dbReference type="EMBL" id="KAF2016723.1"/>
    </source>
</evidence>
<sequence>MARSRQFAHTQLYYSKAAFDIISMLREEGVERLQNSGRTKSPSLGACIRKITFGTHPKCLAAAFGIAVPKGLLELDVDEQRRRRDHVCESYLDTYIPSFIPVLSSQPTILPRLETLVLANTGPIQRDMAEAIVSSTLQHLTLKRVQVDRGTRLAPDICKWRLKSLYLDLDLILSESNRARIDKPASPLIGELLSLAAPTLERLAWIDIPNPGIPVVLADAQHKQHIFGQLKELMFRDPWKQDHGWLELLIQPQRCSLIRFVDISIDNYAIADFLGRCGHLPKLEIFVCNGSPWHYLDLSFFDLSFFRANTHIQKLKVEYMEPSYLGELLPLLSKEFLNLTSLSLSWPMKSNHIPQRDLDHIAAIQSLKQLELKGGLPPGSTWLIDHNAILDCVQKLPNLQRLAFSRDSYSGEDPGLERPSEGHWVEMVVIAAGYARKVPLLEWIFVGQLLISIHRQPRCLGIEYLPPNELSYFTYLNRVFGEDSEFFYREW</sequence>